<dbReference type="PANTHER" id="PTHR46288:SF80">
    <property type="entry name" value="CYSTEINE_HISTIDINE-RICH C1 DOMAIN FAMILY PROTEIN"/>
    <property type="match status" value="1"/>
</dbReference>
<proteinExistence type="predicted"/>
<organism evidence="3 4">
    <name type="scientific">Ilex paraguariensis</name>
    <name type="common">yerba mate</name>
    <dbReference type="NCBI Taxonomy" id="185542"/>
    <lineage>
        <taxon>Eukaryota</taxon>
        <taxon>Viridiplantae</taxon>
        <taxon>Streptophyta</taxon>
        <taxon>Embryophyta</taxon>
        <taxon>Tracheophyta</taxon>
        <taxon>Spermatophyta</taxon>
        <taxon>Magnoliopsida</taxon>
        <taxon>eudicotyledons</taxon>
        <taxon>Gunneridae</taxon>
        <taxon>Pentapetalae</taxon>
        <taxon>asterids</taxon>
        <taxon>campanulids</taxon>
        <taxon>Aquifoliales</taxon>
        <taxon>Aquifoliaceae</taxon>
        <taxon>Ilex</taxon>
    </lineage>
</organism>
<dbReference type="AlphaFoldDB" id="A0ABC8R008"/>
<dbReference type="Gene3D" id="3.30.60.20">
    <property type="match status" value="1"/>
</dbReference>
<keyword evidence="4" id="KW-1185">Reference proteome</keyword>
<feature type="domain" description="DC1" evidence="2">
    <location>
        <begin position="13"/>
        <end position="63"/>
    </location>
</feature>
<reference evidence="3 4" key="1">
    <citation type="submission" date="2024-02" db="EMBL/GenBank/DDBJ databases">
        <authorList>
            <person name="Vignale AGUSTIN F."/>
            <person name="Sosa J E."/>
            <person name="Modenutti C."/>
        </authorList>
    </citation>
    <scope>NUCLEOTIDE SEQUENCE [LARGE SCALE GENOMIC DNA]</scope>
</reference>
<sequence>MGKLNHDQTIQHFSHPHLLQLCNLDQQQLLAQQITAPCSGCKLQPYGFMYTCGSCNFNLHLSCTQFPQLITHPSHPNHTLSLLPIPLYPGGHFNCDACNHTGNGFSYHCTPCDFDLHVLCASKPLTIAHQSHRHHPLELTFNPPYESKAFSCDICHRIGSKQWLYRCSACEFDVHLDCAAAMPKPILLGQPQPQQLLQNQHSFPVTGTNSRSQALVTGGGNGNVPLGPGYYMHSASTGSLQMYQQPPPTHEPGNSLMNVAVQGFNDGAAQQVGQNVVQSMMGGGNDGGSGGGGTGDLSSASIFNVGSSILGSIFGDSNTQN</sequence>
<dbReference type="InterPro" id="IPR046349">
    <property type="entry name" value="C1-like_sf"/>
</dbReference>
<dbReference type="InterPro" id="IPR004146">
    <property type="entry name" value="DC1"/>
</dbReference>
<name>A0ABC8R008_9AQUA</name>
<keyword evidence="1" id="KW-0677">Repeat</keyword>
<accession>A0ABC8R008</accession>
<feature type="domain" description="DC1" evidence="2">
    <location>
        <begin position="131"/>
        <end position="179"/>
    </location>
</feature>
<dbReference type="EMBL" id="CAUOFW020000881">
    <property type="protein sequence ID" value="CAK9138348.1"/>
    <property type="molecule type" value="Genomic_DNA"/>
</dbReference>
<feature type="domain" description="DC1" evidence="2">
    <location>
        <begin position="73"/>
        <end position="121"/>
    </location>
</feature>
<evidence type="ECO:0000313" key="4">
    <source>
        <dbReference type="Proteomes" id="UP001642360"/>
    </source>
</evidence>
<dbReference type="SUPFAM" id="SSF57889">
    <property type="entry name" value="Cysteine-rich domain"/>
    <property type="match status" value="1"/>
</dbReference>
<evidence type="ECO:0000259" key="2">
    <source>
        <dbReference type="Pfam" id="PF03107"/>
    </source>
</evidence>
<dbReference type="PANTHER" id="PTHR46288">
    <property type="entry name" value="PHORBOL-ESTER/DAG-TYPE DOMAIN-CONTAINING PROTEIN"/>
    <property type="match status" value="1"/>
</dbReference>
<protein>
    <recommendedName>
        <fullName evidence="2">DC1 domain-containing protein</fullName>
    </recommendedName>
</protein>
<evidence type="ECO:0000256" key="1">
    <source>
        <dbReference type="ARBA" id="ARBA00022737"/>
    </source>
</evidence>
<evidence type="ECO:0000313" key="3">
    <source>
        <dbReference type="EMBL" id="CAK9138348.1"/>
    </source>
</evidence>
<gene>
    <name evidence="3" type="ORF">ILEXP_LOCUS5685</name>
</gene>
<dbReference type="Pfam" id="PF03107">
    <property type="entry name" value="C1_2"/>
    <property type="match status" value="3"/>
</dbReference>
<comment type="caution">
    <text evidence="3">The sequence shown here is derived from an EMBL/GenBank/DDBJ whole genome shotgun (WGS) entry which is preliminary data.</text>
</comment>
<dbReference type="Proteomes" id="UP001642360">
    <property type="component" value="Unassembled WGS sequence"/>
</dbReference>